<evidence type="ECO:0000256" key="2">
    <source>
        <dbReference type="ARBA" id="ARBA00022729"/>
    </source>
</evidence>
<comment type="similarity">
    <text evidence="1">Belongs to the thioredoxin family. DsbA subfamily.</text>
</comment>
<sequence length="251" mass="28001">MSQNKRKTAAIPQMSKQEKRKAELEQQKQKTRILIVSTIALVIIIFVGLYLLAAKDNSNEGSSAEPVSFNYSELPRLGKEEAPVKIVEFGDFKCPACAQFTGVIKPQIVQEYVNQDKAAFYFVNMAFIGPDSTTASLAALSVYHQNSDAFWTYYDALYANQGDENKEWATTDYLVDLARKESLPVDFDLLRKDIEDKTYMDELQTDIDLAKNVGVSSTPTVFVNGVMVKEPFNIEAIDAQIKVASEAVVAE</sequence>
<dbReference type="PANTHER" id="PTHR13887">
    <property type="entry name" value="GLUTATHIONE S-TRANSFERASE KAPPA"/>
    <property type="match status" value="1"/>
</dbReference>
<dbReference type="PROSITE" id="PS51352">
    <property type="entry name" value="THIOREDOXIN_2"/>
    <property type="match status" value="1"/>
</dbReference>
<keyword evidence="5" id="KW-0676">Redox-active center</keyword>
<dbReference type="Gene3D" id="3.40.30.10">
    <property type="entry name" value="Glutaredoxin"/>
    <property type="match status" value="1"/>
</dbReference>
<feature type="region of interest" description="Disordered" evidence="6">
    <location>
        <begin position="1"/>
        <end position="23"/>
    </location>
</feature>
<keyword evidence="4" id="KW-1015">Disulfide bond</keyword>
<gene>
    <name evidence="9" type="ORF">PAECIP111892_00938</name>
</gene>
<evidence type="ECO:0000256" key="4">
    <source>
        <dbReference type="ARBA" id="ARBA00023157"/>
    </source>
</evidence>
<dbReference type="Pfam" id="PF13462">
    <property type="entry name" value="Thioredoxin_4"/>
    <property type="match status" value="1"/>
</dbReference>
<organism evidence="9 10">
    <name type="scientific">Paenibacillus auburnensis</name>
    <dbReference type="NCBI Taxonomy" id="2905649"/>
    <lineage>
        <taxon>Bacteria</taxon>
        <taxon>Bacillati</taxon>
        <taxon>Bacillota</taxon>
        <taxon>Bacilli</taxon>
        <taxon>Bacillales</taxon>
        <taxon>Paenibacillaceae</taxon>
        <taxon>Paenibacillus</taxon>
    </lineage>
</organism>
<proteinExistence type="inferred from homology"/>
<dbReference type="InterPro" id="IPR013766">
    <property type="entry name" value="Thioredoxin_domain"/>
</dbReference>
<comment type="caution">
    <text evidence="9">The sequence shown here is derived from an EMBL/GenBank/DDBJ whole genome shotgun (WGS) entry which is preliminary data.</text>
</comment>
<evidence type="ECO:0000256" key="3">
    <source>
        <dbReference type="ARBA" id="ARBA00023002"/>
    </source>
</evidence>
<keyword evidence="2" id="KW-0732">Signal</keyword>
<dbReference type="SUPFAM" id="SSF52833">
    <property type="entry name" value="Thioredoxin-like"/>
    <property type="match status" value="1"/>
</dbReference>
<evidence type="ECO:0000256" key="1">
    <source>
        <dbReference type="ARBA" id="ARBA00005791"/>
    </source>
</evidence>
<feature type="domain" description="Thioredoxin" evidence="8">
    <location>
        <begin position="45"/>
        <end position="242"/>
    </location>
</feature>
<reference evidence="9" key="1">
    <citation type="submission" date="2022-01" db="EMBL/GenBank/DDBJ databases">
        <authorList>
            <person name="Criscuolo A."/>
        </authorList>
    </citation>
    <scope>NUCLEOTIDE SEQUENCE</scope>
    <source>
        <strain evidence="9">CIP111892</strain>
    </source>
</reference>
<dbReference type="PANTHER" id="PTHR13887:SF14">
    <property type="entry name" value="DISULFIDE BOND FORMATION PROTEIN D"/>
    <property type="match status" value="1"/>
</dbReference>
<evidence type="ECO:0000313" key="9">
    <source>
        <dbReference type="EMBL" id="CAH1192396.1"/>
    </source>
</evidence>
<dbReference type="EMBL" id="CAKMMG010000001">
    <property type="protein sequence ID" value="CAH1192396.1"/>
    <property type="molecule type" value="Genomic_DNA"/>
</dbReference>
<name>A0ABM9BT21_9BACL</name>
<evidence type="ECO:0000259" key="8">
    <source>
        <dbReference type="PROSITE" id="PS51352"/>
    </source>
</evidence>
<keyword evidence="7" id="KW-1133">Transmembrane helix</keyword>
<keyword evidence="10" id="KW-1185">Reference proteome</keyword>
<accession>A0ABM9BT21</accession>
<protein>
    <recommendedName>
        <fullName evidence="8">Thioredoxin domain-containing protein</fullName>
    </recommendedName>
</protein>
<dbReference type="InterPro" id="IPR036249">
    <property type="entry name" value="Thioredoxin-like_sf"/>
</dbReference>
<dbReference type="Proteomes" id="UP000838324">
    <property type="component" value="Unassembled WGS sequence"/>
</dbReference>
<dbReference type="InterPro" id="IPR012336">
    <property type="entry name" value="Thioredoxin-like_fold"/>
</dbReference>
<keyword evidence="3" id="KW-0560">Oxidoreductase</keyword>
<evidence type="ECO:0000256" key="7">
    <source>
        <dbReference type="SAM" id="Phobius"/>
    </source>
</evidence>
<keyword evidence="7" id="KW-0812">Transmembrane</keyword>
<feature type="transmembrane region" description="Helical" evidence="7">
    <location>
        <begin position="33"/>
        <end position="53"/>
    </location>
</feature>
<keyword evidence="7" id="KW-0472">Membrane</keyword>
<evidence type="ECO:0000313" key="10">
    <source>
        <dbReference type="Proteomes" id="UP000838324"/>
    </source>
</evidence>
<evidence type="ECO:0000256" key="5">
    <source>
        <dbReference type="ARBA" id="ARBA00023284"/>
    </source>
</evidence>
<evidence type="ECO:0000256" key="6">
    <source>
        <dbReference type="SAM" id="MobiDB-lite"/>
    </source>
</evidence>